<evidence type="ECO:0000256" key="3">
    <source>
        <dbReference type="ARBA" id="ARBA00023212"/>
    </source>
</evidence>
<dbReference type="InterPro" id="IPR043596">
    <property type="entry name" value="CFAP53/TCHP"/>
</dbReference>
<feature type="coiled-coil region" evidence="4">
    <location>
        <begin position="4"/>
        <end position="31"/>
    </location>
</feature>
<reference evidence="7" key="1">
    <citation type="submission" date="2016-06" db="UniProtKB">
        <authorList>
            <consortium name="WormBaseParasite"/>
        </authorList>
    </citation>
    <scope>IDENTIFICATION</scope>
</reference>
<dbReference type="GO" id="GO:0006915">
    <property type="term" value="P:apoptotic process"/>
    <property type="evidence" value="ECO:0007669"/>
    <property type="project" value="TreeGrafter"/>
</dbReference>
<dbReference type="STRING" id="6186.A0A183KGU9"/>
<dbReference type="WBParaSite" id="SCUD_0001425101-mRNA-1">
    <property type="protein sequence ID" value="SCUD_0001425101-mRNA-1"/>
    <property type="gene ID" value="SCUD_0001425101"/>
</dbReference>
<dbReference type="EMBL" id="UZAK01036547">
    <property type="protein sequence ID" value="VDP55812.1"/>
    <property type="molecule type" value="Genomic_DNA"/>
</dbReference>
<keyword evidence="6" id="KW-1185">Reference proteome</keyword>
<dbReference type="PANTHER" id="PTHR31183">
    <property type="entry name" value="TRICHOPLEIN KERATIN FILAMENT-BINDING PROTEIN FAMILY MEMBER"/>
    <property type="match status" value="1"/>
</dbReference>
<dbReference type="PANTHER" id="PTHR31183:SF2">
    <property type="entry name" value="TRICHOPLEIN KERATIN FILAMENT-BINDING PROTEIN"/>
    <property type="match status" value="1"/>
</dbReference>
<sequence>AKRLVEKEKDLIKQLAKIDQLEHERRIIEEKCQRELYGRALLHQHQTALRRRSLSVQNELKADLDWLNQLTEQENFDYEADIERRQKEKENILAIQKLVEYELQKEQIRELELNELEVYEASKLWAKREEEWRNETAIRQKLLHEVIEDRRKQISDQLTAIQQFQHDELISREELLEKIENINLYDKLEEATRHDQVNEQCCQLNNQLADKIKSNQFIENELKADLEAQQKAELAYEVMLRKEAENLHLKEKQLRNLTFYKSSPLTIEAISIANGQIKDSKEAGPDNIPAKALKADVAIWDEGQLPTDWKEGLLIKIPKKGDLIKCDNYGDITLLSIQGKVFNRVLLNGMKDSVDARFRDRQAGFRKDRSCTDESLWNNQLNGIHHSASTSLTTRKHLIV</sequence>
<dbReference type="GO" id="GO:0045095">
    <property type="term" value="C:keratin filament"/>
    <property type="evidence" value="ECO:0007669"/>
    <property type="project" value="TreeGrafter"/>
</dbReference>
<dbReference type="AlphaFoldDB" id="A0A183KGU9"/>
<evidence type="ECO:0000313" key="7">
    <source>
        <dbReference type="WBParaSite" id="SCUD_0001425101-mRNA-1"/>
    </source>
</evidence>
<comment type="subcellular location">
    <subcellularLocation>
        <location evidence="1">Cytoplasm</location>
        <location evidence="1">Cytoskeleton</location>
    </subcellularLocation>
</comment>
<keyword evidence="3" id="KW-0206">Cytoskeleton</keyword>
<protein>
    <submittedName>
        <fullName evidence="7">DUF5641 domain-containing protein</fullName>
    </submittedName>
</protein>
<evidence type="ECO:0000256" key="4">
    <source>
        <dbReference type="SAM" id="Coils"/>
    </source>
</evidence>
<accession>A0A183KGU9</accession>
<organism evidence="7">
    <name type="scientific">Schistosoma curassoni</name>
    <dbReference type="NCBI Taxonomy" id="6186"/>
    <lineage>
        <taxon>Eukaryota</taxon>
        <taxon>Metazoa</taxon>
        <taxon>Spiralia</taxon>
        <taxon>Lophotrochozoa</taxon>
        <taxon>Platyhelminthes</taxon>
        <taxon>Trematoda</taxon>
        <taxon>Digenea</taxon>
        <taxon>Strigeidida</taxon>
        <taxon>Schistosomatoidea</taxon>
        <taxon>Schistosomatidae</taxon>
        <taxon>Schistosoma</taxon>
    </lineage>
</organism>
<evidence type="ECO:0000256" key="1">
    <source>
        <dbReference type="ARBA" id="ARBA00004245"/>
    </source>
</evidence>
<dbReference type="Proteomes" id="UP000279833">
    <property type="component" value="Unassembled WGS sequence"/>
</dbReference>
<evidence type="ECO:0000313" key="5">
    <source>
        <dbReference type="EMBL" id="VDP55812.1"/>
    </source>
</evidence>
<evidence type="ECO:0000313" key="6">
    <source>
        <dbReference type="Proteomes" id="UP000279833"/>
    </source>
</evidence>
<keyword evidence="2" id="KW-0963">Cytoplasm</keyword>
<gene>
    <name evidence="5" type="ORF">SCUD_LOCUS14248</name>
</gene>
<evidence type="ECO:0000256" key="2">
    <source>
        <dbReference type="ARBA" id="ARBA00022490"/>
    </source>
</evidence>
<keyword evidence="4" id="KW-0175">Coiled coil</keyword>
<reference evidence="5 6" key="2">
    <citation type="submission" date="2018-11" db="EMBL/GenBank/DDBJ databases">
        <authorList>
            <consortium name="Pathogen Informatics"/>
        </authorList>
    </citation>
    <scope>NUCLEOTIDE SEQUENCE [LARGE SCALE GENOMIC DNA]</scope>
    <source>
        <strain evidence="5">Dakar</strain>
        <strain evidence="6">Dakar, Senegal</strain>
    </source>
</reference>
<name>A0A183KGU9_9TREM</name>
<proteinExistence type="predicted"/>